<gene>
    <name evidence="2" type="ORF">AVEN_250264_1</name>
</gene>
<dbReference type="Proteomes" id="UP000499080">
    <property type="component" value="Unassembled WGS sequence"/>
</dbReference>
<accession>A0A4Y2X5N6</accession>
<feature type="region of interest" description="Disordered" evidence="1">
    <location>
        <begin position="103"/>
        <end position="124"/>
    </location>
</feature>
<protein>
    <submittedName>
        <fullName evidence="2">Uncharacterized protein</fullName>
    </submittedName>
</protein>
<sequence length="124" mass="14610">MGRLFSDRMPPHAPVTVTITVTESVWWTRDDFLVTSDHHTKRMKFHMGDIFTERHPLFPTYSIHSKHYPVPEENDRLFSLQLPLRLEAGVDYVPPDTQFQRAWMNGKSKKSQSIKTQTRRSELL</sequence>
<evidence type="ECO:0000313" key="2">
    <source>
        <dbReference type="EMBL" id="GBO44809.1"/>
    </source>
</evidence>
<evidence type="ECO:0000256" key="1">
    <source>
        <dbReference type="SAM" id="MobiDB-lite"/>
    </source>
</evidence>
<dbReference type="EMBL" id="BGPR01071693">
    <property type="protein sequence ID" value="GBO44809.1"/>
    <property type="molecule type" value="Genomic_DNA"/>
</dbReference>
<keyword evidence="3" id="KW-1185">Reference proteome</keyword>
<evidence type="ECO:0000313" key="3">
    <source>
        <dbReference type="Proteomes" id="UP000499080"/>
    </source>
</evidence>
<proteinExistence type="predicted"/>
<name>A0A4Y2X5N6_ARAVE</name>
<organism evidence="2 3">
    <name type="scientific">Araneus ventricosus</name>
    <name type="common">Orbweaver spider</name>
    <name type="synonym">Epeira ventricosa</name>
    <dbReference type="NCBI Taxonomy" id="182803"/>
    <lineage>
        <taxon>Eukaryota</taxon>
        <taxon>Metazoa</taxon>
        <taxon>Ecdysozoa</taxon>
        <taxon>Arthropoda</taxon>
        <taxon>Chelicerata</taxon>
        <taxon>Arachnida</taxon>
        <taxon>Araneae</taxon>
        <taxon>Araneomorphae</taxon>
        <taxon>Entelegynae</taxon>
        <taxon>Araneoidea</taxon>
        <taxon>Araneidae</taxon>
        <taxon>Araneus</taxon>
    </lineage>
</organism>
<reference evidence="2 3" key="1">
    <citation type="journal article" date="2019" name="Sci. Rep.">
        <title>Orb-weaving spider Araneus ventricosus genome elucidates the spidroin gene catalogue.</title>
        <authorList>
            <person name="Kono N."/>
            <person name="Nakamura H."/>
            <person name="Ohtoshi R."/>
            <person name="Moran D.A.P."/>
            <person name="Shinohara A."/>
            <person name="Yoshida Y."/>
            <person name="Fujiwara M."/>
            <person name="Mori M."/>
            <person name="Tomita M."/>
            <person name="Arakawa K."/>
        </authorList>
    </citation>
    <scope>NUCLEOTIDE SEQUENCE [LARGE SCALE GENOMIC DNA]</scope>
</reference>
<dbReference type="AlphaFoldDB" id="A0A4Y2X5N6"/>
<comment type="caution">
    <text evidence="2">The sequence shown here is derived from an EMBL/GenBank/DDBJ whole genome shotgun (WGS) entry which is preliminary data.</text>
</comment>